<evidence type="ECO:0000313" key="1">
    <source>
        <dbReference type="EMBL" id="EJX08784.1"/>
    </source>
</evidence>
<dbReference type="EMBL" id="AMCI01000543">
    <property type="protein sequence ID" value="EJX08784.1"/>
    <property type="molecule type" value="Genomic_DNA"/>
</dbReference>
<proteinExistence type="predicted"/>
<gene>
    <name evidence="1" type="ORF">EVA_03110</name>
</gene>
<feature type="non-terminal residue" evidence="1">
    <location>
        <position position="47"/>
    </location>
</feature>
<organism evidence="1">
    <name type="scientific">gut metagenome</name>
    <dbReference type="NCBI Taxonomy" id="749906"/>
    <lineage>
        <taxon>unclassified sequences</taxon>
        <taxon>metagenomes</taxon>
        <taxon>organismal metagenomes</taxon>
    </lineage>
</organism>
<dbReference type="AlphaFoldDB" id="J9GMK5"/>
<protein>
    <submittedName>
        <fullName evidence="1">Secreted protein</fullName>
    </submittedName>
</protein>
<sequence>MKQNLYLCKIKKNSFMKQVKFLFVALMAIVMSVSVTSCMNTDNNTQV</sequence>
<name>J9GMK5_9ZZZZ</name>
<accession>J9GMK5</accession>
<reference evidence="1" key="1">
    <citation type="journal article" date="2012" name="PLoS ONE">
        <title>Gene sets for utilization of primary and secondary nutrition supplies in the distal gut of endangered iberian lynx.</title>
        <authorList>
            <person name="Alcaide M."/>
            <person name="Messina E."/>
            <person name="Richter M."/>
            <person name="Bargiela R."/>
            <person name="Peplies J."/>
            <person name="Huws S.A."/>
            <person name="Newbold C.J."/>
            <person name="Golyshin P.N."/>
            <person name="Simon M.A."/>
            <person name="Lopez G."/>
            <person name="Yakimov M.M."/>
            <person name="Ferrer M."/>
        </authorList>
    </citation>
    <scope>NUCLEOTIDE SEQUENCE</scope>
</reference>
<comment type="caution">
    <text evidence="1">The sequence shown here is derived from an EMBL/GenBank/DDBJ whole genome shotgun (WGS) entry which is preliminary data.</text>
</comment>